<feature type="coiled-coil region" evidence="1">
    <location>
        <begin position="801"/>
        <end position="860"/>
    </location>
</feature>
<dbReference type="GeneTree" id="ENSGT00390000018647"/>
<dbReference type="FunCoup" id="A0A6I8T186">
    <property type="interactions" value="40"/>
</dbReference>
<keyword evidence="1" id="KW-0175">Coiled coil</keyword>
<dbReference type="Bgee" id="ENSXETG00000031527">
    <property type="expression patterns" value="Expressed in testis and 2 other cell types or tissues"/>
</dbReference>
<organism evidence="2">
    <name type="scientific">Xenopus tropicalis</name>
    <name type="common">Western clawed frog</name>
    <name type="synonym">Silurana tropicalis</name>
    <dbReference type="NCBI Taxonomy" id="8364"/>
    <lineage>
        <taxon>Eukaryota</taxon>
        <taxon>Metazoa</taxon>
        <taxon>Chordata</taxon>
        <taxon>Craniata</taxon>
        <taxon>Vertebrata</taxon>
        <taxon>Euteleostomi</taxon>
        <taxon>Amphibia</taxon>
        <taxon>Batrachia</taxon>
        <taxon>Anura</taxon>
        <taxon>Pipoidea</taxon>
        <taxon>Pipidae</taxon>
        <taxon>Xenopodinae</taxon>
        <taxon>Xenopus</taxon>
        <taxon>Silurana</taxon>
    </lineage>
</organism>
<dbReference type="InterPro" id="IPR037383">
    <property type="entry name" value="CCDC87"/>
</dbReference>
<name>A0A6I8T186_XENTR</name>
<reference evidence="2" key="1">
    <citation type="journal article" date="2010" name="Science">
        <title>The genome of the Western clawed frog Xenopus tropicalis.</title>
        <authorList>
            <person name="Hellsten U."/>
            <person name="Harland R.M."/>
            <person name="Gilchrist M.J."/>
            <person name="Hendrix D."/>
            <person name="Jurka J."/>
            <person name="Kapitonov V."/>
            <person name="Ovcharenko I."/>
            <person name="Putnam N.H."/>
            <person name="Shu S."/>
            <person name="Taher L."/>
            <person name="Blitz I.L."/>
            <person name="Blumberg B."/>
            <person name="Dichmann D.S."/>
            <person name="Dubchak I."/>
            <person name="Amaya E."/>
            <person name="Detter J.C."/>
            <person name="Fletcher R."/>
            <person name="Gerhard D.S."/>
            <person name="Goodstein D."/>
            <person name="Graves T."/>
            <person name="Grigoriev I.V."/>
            <person name="Grimwood J."/>
            <person name="Kawashima T."/>
            <person name="Lindquist E."/>
            <person name="Lucas S.M."/>
            <person name="Mead P.E."/>
            <person name="Mitros T."/>
            <person name="Ogino H."/>
            <person name="Ohta Y."/>
            <person name="Poliakov A.V."/>
            <person name="Pollet N."/>
            <person name="Robert J."/>
            <person name="Salamov A."/>
            <person name="Sater A.K."/>
            <person name="Schmutz J."/>
            <person name="Terry A."/>
            <person name="Vize P.D."/>
            <person name="Warren W.C."/>
            <person name="Wells D."/>
            <person name="Wills A."/>
            <person name="Wilson R.K."/>
            <person name="Zimmerman L.B."/>
            <person name="Zorn A.M."/>
            <person name="Grainger R."/>
            <person name="Grammer T."/>
            <person name="Khokha M.K."/>
            <person name="Richardson P.M."/>
            <person name="Rokhsar D.S."/>
        </authorList>
    </citation>
    <scope>NUCLEOTIDE SEQUENCE [LARGE SCALE GENOMIC DNA]</scope>
    <source>
        <strain evidence="2">Nigerian</strain>
    </source>
</reference>
<dbReference type="PANTHER" id="PTHR16078">
    <property type="entry name" value="COILED-COIL DOMAIN-CONTAINING PROTEIN 87"/>
    <property type="match status" value="1"/>
</dbReference>
<accession>A0A6I8T186</accession>
<dbReference type="AlphaFoldDB" id="A0A6I8T186"/>
<proteinExistence type="predicted"/>
<reference evidence="2" key="2">
    <citation type="submission" date="2020-05" db="UniProtKB">
        <authorList>
            <consortium name="Ensembl"/>
        </authorList>
    </citation>
    <scope>IDENTIFICATION</scope>
</reference>
<dbReference type="PANTHER" id="PTHR16078:SF1">
    <property type="entry name" value="COILED-COIL DOMAIN-CONTAINING PROTEIN 87"/>
    <property type="match status" value="1"/>
</dbReference>
<gene>
    <name evidence="2" type="primary">ccdc87</name>
</gene>
<protein>
    <submittedName>
        <fullName evidence="2">Coiled-coil domain containing 87</fullName>
    </submittedName>
</protein>
<dbReference type="Gene3D" id="1.20.58.1520">
    <property type="match status" value="1"/>
</dbReference>
<sequence length="917" mass="106223">MKPDCRNVPGVTSSPRTRAQLLLEFTINMLKDMSNPGNLIRTKKQEYPMQEERLNTKKLNQLYNDRLKALTLFPTQSDRTFHLKDTPHRGISAAQDKSNIKKEINESIFKDDTYIIPTLLDGTHIPGIHPDAVCELVKRRLNTTLVLNIGSKEERQIFEDIILSEVKVFCDTMPHVICTGSFTTREKQQLYRRLITHLLIVSEHLFIHYLQNMELSKSQSVFSEEANLIRFKAQLLLDCSKFFNVISVRQHLINEINGLKGKEAVLKESNKEFNDTAFQSPEQRHARTFNFRSSYSPFTMKYFIRIGKPKEVISKSKRETDLIQIQNIQHLNLKEVYKLIPRQEDLSKPAQPVQCEAVSTPCPFTLSGKQETIEKETHAKVCSLKLLKQKSHSCFDLRIGDLLAAELGIALKPRASECPEICSIGETQTVQGDCVYEDLKRLMKDSSLPSLENQEESISDEDIPPLLKALTNGRVNLTKLRKMEDLLKDLNERQKQVKEPRRTQACLHPQACSIDVSIPNRPILRRADVQASERVFINHTDLSPYPPVYNDFLSEIESSSVKRLDQSLSVGSELEEVYGELINNISTDHLKFDQDLLTEPHAVSLDFSKCVSSATLTRRKKQRVINKQLDSLAPYNSSGQPLPLDKEVSRTSDSWLVWWKSSISSDDYMTYLHSQHPDYLKVIFYLYNSDSEDDGQIALMKEKERQKREQDKRLAELRELKEKYTPGMWNINSVMLGGLGKEPVDEGMEHDIMESAYQKKINAIWNALHIPEEQRLDMAIKYSFSEYRDILPQAINHWEKVTELIKKREKLLAELEMFERTASDPNRFFQKGYDGTSMARMKESKEREKLHTQLSNIERKVLEVLHLIKKSYNDKVSFKGRPYNEKLQWDKTEMLYWLQQGRNKSLLEKDIQKEAIH</sequence>
<evidence type="ECO:0000256" key="1">
    <source>
        <dbReference type="SAM" id="Coils"/>
    </source>
</evidence>
<evidence type="ECO:0000313" key="2">
    <source>
        <dbReference type="Ensembl" id="ENSXETP00000100069"/>
    </source>
</evidence>
<dbReference type="InParanoid" id="A0A6I8T186"/>
<dbReference type="Ensembl" id="ENSXETT00000094832">
    <property type="protein sequence ID" value="ENSXETP00000100069"/>
    <property type="gene ID" value="ENSXETG00000031527"/>
</dbReference>